<dbReference type="EMBL" id="CP014327">
    <property type="protein sequence ID" value="AML50139.1"/>
    <property type="molecule type" value="Genomic_DNA"/>
</dbReference>
<dbReference type="InterPro" id="IPR001460">
    <property type="entry name" value="PCN-bd_Tpept"/>
</dbReference>
<dbReference type="InterPro" id="IPR005311">
    <property type="entry name" value="PBP_dimer"/>
</dbReference>
<dbReference type="Pfam" id="PF00905">
    <property type="entry name" value="Transpeptidase"/>
    <property type="match status" value="1"/>
</dbReference>
<keyword evidence="5" id="KW-0121">Carboxypeptidase</keyword>
<dbReference type="OrthoDB" id="9766847at2"/>
<dbReference type="InterPro" id="IPR036138">
    <property type="entry name" value="PBP_dimer_sf"/>
</dbReference>
<keyword evidence="8" id="KW-0378">Hydrolase</keyword>
<dbReference type="STRING" id="1579316.RC74_01595"/>
<keyword evidence="17" id="KW-1185">Reference proteome</keyword>
<evidence type="ECO:0000256" key="10">
    <source>
        <dbReference type="ARBA" id="ARBA00022984"/>
    </source>
</evidence>
<evidence type="ECO:0000313" key="16">
    <source>
        <dbReference type="EMBL" id="AML50139.1"/>
    </source>
</evidence>
<evidence type="ECO:0000256" key="11">
    <source>
        <dbReference type="ARBA" id="ARBA00022989"/>
    </source>
</evidence>
<feature type="domain" description="Penicillin-binding protein transpeptidase" evidence="14">
    <location>
        <begin position="269"/>
        <end position="594"/>
    </location>
</feature>
<keyword evidence="10" id="KW-0573">Peptidoglycan synthesis</keyword>
<dbReference type="RefSeq" id="WP_039004468.1">
    <property type="nucleotide sequence ID" value="NZ_CP014327.1"/>
</dbReference>
<evidence type="ECO:0000259" key="14">
    <source>
        <dbReference type="Pfam" id="PF00905"/>
    </source>
</evidence>
<dbReference type="InterPro" id="IPR012338">
    <property type="entry name" value="Beta-lactam/transpept-like"/>
</dbReference>
<dbReference type="InterPro" id="IPR017790">
    <property type="entry name" value="Penicillin-binding_protein_2"/>
</dbReference>
<evidence type="ECO:0000313" key="17">
    <source>
        <dbReference type="Proteomes" id="UP000070371"/>
    </source>
</evidence>
<dbReference type="GO" id="GO:0009252">
    <property type="term" value="P:peptidoglycan biosynthetic process"/>
    <property type="evidence" value="ECO:0007669"/>
    <property type="project" value="UniProtKB-KW"/>
</dbReference>
<dbReference type="NCBIfam" id="TIGR03423">
    <property type="entry name" value="pbp2_mrdA"/>
    <property type="match status" value="1"/>
</dbReference>
<dbReference type="GO" id="GO:0006508">
    <property type="term" value="P:proteolysis"/>
    <property type="evidence" value="ECO:0007669"/>
    <property type="project" value="UniProtKB-KW"/>
</dbReference>
<keyword evidence="9" id="KW-0133">Cell shape</keyword>
<keyword evidence="12" id="KW-0472">Membrane</keyword>
<evidence type="ECO:0000256" key="5">
    <source>
        <dbReference type="ARBA" id="ARBA00022645"/>
    </source>
</evidence>
<comment type="subcellular location">
    <subcellularLocation>
        <location evidence="2">Cell membrane</location>
    </subcellularLocation>
    <subcellularLocation>
        <location evidence="1">Membrane</location>
        <topology evidence="1">Single-pass membrane protein</topology>
    </subcellularLocation>
</comment>
<dbReference type="PANTHER" id="PTHR30627">
    <property type="entry name" value="PEPTIDOGLYCAN D,D-TRANSPEPTIDASE"/>
    <property type="match status" value="1"/>
</dbReference>
<evidence type="ECO:0000256" key="2">
    <source>
        <dbReference type="ARBA" id="ARBA00004236"/>
    </source>
</evidence>
<evidence type="ECO:0000256" key="4">
    <source>
        <dbReference type="ARBA" id="ARBA00022519"/>
    </source>
</evidence>
<evidence type="ECO:0000256" key="12">
    <source>
        <dbReference type="ARBA" id="ARBA00023136"/>
    </source>
</evidence>
<reference evidence="16 17" key="1">
    <citation type="submission" date="2016-02" db="EMBL/GenBank/DDBJ databases">
        <title>Complete genome sequence of Halocynthiibacter arcticus PAMC 20958t from arctic marine sediment.</title>
        <authorList>
            <person name="Lee Y.M."/>
            <person name="Baek K."/>
            <person name="Lee H.K."/>
            <person name="Shin S.C."/>
        </authorList>
    </citation>
    <scope>NUCLEOTIDE SEQUENCE [LARGE SCALE GENOMIC DNA]</scope>
    <source>
        <strain evidence="16">PAMC 20958</strain>
    </source>
</reference>
<keyword evidence="3" id="KW-1003">Cell membrane</keyword>
<dbReference type="GO" id="GO:0008360">
    <property type="term" value="P:regulation of cell shape"/>
    <property type="evidence" value="ECO:0007669"/>
    <property type="project" value="UniProtKB-KW"/>
</dbReference>
<evidence type="ECO:0000256" key="9">
    <source>
        <dbReference type="ARBA" id="ARBA00022960"/>
    </source>
</evidence>
<keyword evidence="11" id="KW-1133">Transmembrane helix</keyword>
<dbReference type="Gene3D" id="3.90.1310.10">
    <property type="entry name" value="Penicillin-binding protein 2a (Domain 2)"/>
    <property type="match status" value="1"/>
</dbReference>
<keyword evidence="4" id="KW-0997">Cell inner membrane</keyword>
<dbReference type="SUPFAM" id="SSF56519">
    <property type="entry name" value="Penicillin binding protein dimerisation domain"/>
    <property type="match status" value="1"/>
</dbReference>
<gene>
    <name evidence="16" type="ORF">RC74_01595</name>
</gene>
<dbReference type="Proteomes" id="UP000070371">
    <property type="component" value="Chromosome"/>
</dbReference>
<evidence type="ECO:0000256" key="13">
    <source>
        <dbReference type="ARBA" id="ARBA00023316"/>
    </source>
</evidence>
<protein>
    <submittedName>
        <fullName evidence="16">Penicillin-binding protein 2</fullName>
    </submittedName>
</protein>
<dbReference type="KEGG" id="hat:RC74_01595"/>
<dbReference type="InterPro" id="IPR050515">
    <property type="entry name" value="Beta-lactam/transpept"/>
</dbReference>
<dbReference type="AlphaFoldDB" id="A0A126UXH8"/>
<evidence type="ECO:0000256" key="8">
    <source>
        <dbReference type="ARBA" id="ARBA00022801"/>
    </source>
</evidence>
<dbReference type="SUPFAM" id="SSF56601">
    <property type="entry name" value="beta-lactamase/transpeptidase-like"/>
    <property type="match status" value="1"/>
</dbReference>
<name>A0A126UXH8_9RHOB</name>
<feature type="domain" description="Penicillin-binding protein dimerisation" evidence="15">
    <location>
        <begin position="63"/>
        <end position="236"/>
    </location>
</feature>
<evidence type="ECO:0000256" key="3">
    <source>
        <dbReference type="ARBA" id="ARBA00022475"/>
    </source>
</evidence>
<evidence type="ECO:0000256" key="1">
    <source>
        <dbReference type="ARBA" id="ARBA00004167"/>
    </source>
</evidence>
<accession>A0A126UXH8</accession>
<dbReference type="GO" id="GO:0008658">
    <property type="term" value="F:penicillin binding"/>
    <property type="evidence" value="ECO:0007669"/>
    <property type="project" value="InterPro"/>
</dbReference>
<dbReference type="Gene3D" id="3.40.710.10">
    <property type="entry name" value="DD-peptidase/beta-lactamase superfamily"/>
    <property type="match status" value="1"/>
</dbReference>
<dbReference type="PANTHER" id="PTHR30627:SF2">
    <property type="entry name" value="PEPTIDOGLYCAN D,D-TRANSPEPTIDASE MRDA"/>
    <property type="match status" value="1"/>
</dbReference>
<keyword evidence="13" id="KW-0961">Cell wall biogenesis/degradation</keyword>
<organism evidence="16 17">
    <name type="scientific">Falsihalocynthiibacter arcticus</name>
    <dbReference type="NCBI Taxonomy" id="1579316"/>
    <lineage>
        <taxon>Bacteria</taxon>
        <taxon>Pseudomonadati</taxon>
        <taxon>Pseudomonadota</taxon>
        <taxon>Alphaproteobacteria</taxon>
        <taxon>Rhodobacterales</taxon>
        <taxon>Roseobacteraceae</taxon>
        <taxon>Falsihalocynthiibacter</taxon>
    </lineage>
</organism>
<dbReference type="GO" id="GO:0071555">
    <property type="term" value="P:cell wall organization"/>
    <property type="evidence" value="ECO:0007669"/>
    <property type="project" value="UniProtKB-KW"/>
</dbReference>
<proteinExistence type="predicted"/>
<keyword evidence="6" id="KW-0645">Protease</keyword>
<evidence type="ECO:0000259" key="15">
    <source>
        <dbReference type="Pfam" id="PF03717"/>
    </source>
</evidence>
<dbReference type="GO" id="GO:0005886">
    <property type="term" value="C:plasma membrane"/>
    <property type="evidence" value="ECO:0007669"/>
    <property type="project" value="UniProtKB-SubCell"/>
</dbReference>
<evidence type="ECO:0000256" key="6">
    <source>
        <dbReference type="ARBA" id="ARBA00022670"/>
    </source>
</evidence>
<dbReference type="GO" id="GO:0009002">
    <property type="term" value="F:serine-type D-Ala-D-Ala carboxypeptidase activity"/>
    <property type="evidence" value="ECO:0007669"/>
    <property type="project" value="InterPro"/>
</dbReference>
<dbReference type="GO" id="GO:0071972">
    <property type="term" value="F:peptidoglycan L,D-transpeptidase activity"/>
    <property type="evidence" value="ECO:0007669"/>
    <property type="project" value="TreeGrafter"/>
</dbReference>
<evidence type="ECO:0000256" key="7">
    <source>
        <dbReference type="ARBA" id="ARBA00022692"/>
    </source>
</evidence>
<dbReference type="Pfam" id="PF03717">
    <property type="entry name" value="PBP_dimer"/>
    <property type="match status" value="1"/>
</dbReference>
<sequence>MRRPPKDTEESARKITRRGLILGASQVGFMGLLVLRMRQLQVDQADQFRNLAEENRVNMHLLAPARGLIYDRNGNVIAQNQQNYRVVVRKEDSRDLDVVLERLSHIVVLTPSDIARIKKELRNAGPSAPVTIADRLSWEAFAKIAVNAPALPGITPEVGLSRAYPYGADFAHVVGYVGPVSDYDLQRIDDGDPLLRIPRFQIGKFGTEAKTEKTLRGSAGVKRVEVNATGRIIREIDREEGQAGKALQLTLDADLQKYCLARMEGLSASAIVIDVENGDVVACASAPSFDPNLFVKGISVKDYSTLTQDPYRPLASKTVQDRYPPGSTFKMVTALAALEAGVITPQETIRCRGYVEVGGRRFHCWKRAGHGNVNLHNSLKMSCDVYYYEVAQRVGIDNIAAMARRLGYGTKFDIPMSAVSAGVAPDKAWKREELGKEWVIGDSLNVSIGQGLVLATPLQVAVMSARLATGKSVEPRMIASLDGIKQPELGGTDMGINENHLRAVRKAMFAVSNESGGTGYGSRIVEDSMRIAGKSGTSQSGNSIVRNADVEWDKRDHALFTGFAPYETPKYAISVVVEHGGGGSSTAAPILRDIALQALYGGTPPLEAYPSNDRATIRTQQLRIQALDPNQVEAEQDPV</sequence>
<keyword evidence="7" id="KW-0812">Transmembrane</keyword>